<comment type="function">
    <text evidence="1 10">Catalyzes the reversible adenylation of nicotinate mononucleotide (NaMN) to nicotinic acid adenine dinucleotide (NaAD).</text>
</comment>
<feature type="domain" description="Cytidyltransferase-like" evidence="11">
    <location>
        <begin position="28"/>
        <end position="184"/>
    </location>
</feature>
<dbReference type="STRING" id="426703.SAMN04488100_1276"/>
<organism evidence="13 14">
    <name type="scientific">Alkalibacterium putridalgicola</name>
    <dbReference type="NCBI Taxonomy" id="426703"/>
    <lineage>
        <taxon>Bacteria</taxon>
        <taxon>Bacillati</taxon>
        <taxon>Bacillota</taxon>
        <taxon>Bacilli</taxon>
        <taxon>Lactobacillales</taxon>
        <taxon>Carnobacteriaceae</taxon>
        <taxon>Alkalibacterium</taxon>
    </lineage>
</organism>
<keyword evidence="3 10" id="KW-0662">Pyridine nucleotide biosynthesis</keyword>
<proteinExistence type="inferred from homology"/>
<keyword evidence="4 10" id="KW-0808">Transferase</keyword>
<gene>
    <name evidence="10 12" type="primary">nadD</name>
    <name evidence="12" type="ORF">APU01nite_19390</name>
    <name evidence="13" type="ORF">SAMN04488100_1276</name>
</gene>
<evidence type="ECO:0000256" key="1">
    <source>
        <dbReference type="ARBA" id="ARBA00002324"/>
    </source>
</evidence>
<keyword evidence="15" id="KW-1185">Reference proteome</keyword>
<dbReference type="NCBIfam" id="NF000841">
    <property type="entry name" value="PRK00071.1-4"/>
    <property type="match status" value="1"/>
</dbReference>
<evidence type="ECO:0000259" key="11">
    <source>
        <dbReference type="Pfam" id="PF01467"/>
    </source>
</evidence>
<dbReference type="EMBL" id="BJUX01000025">
    <property type="protein sequence ID" value="GEK89900.1"/>
    <property type="molecule type" value="Genomic_DNA"/>
</dbReference>
<comment type="similarity">
    <text evidence="10">Belongs to the NadD family.</text>
</comment>
<dbReference type="HAMAP" id="MF_00244">
    <property type="entry name" value="NaMN_adenylyltr"/>
    <property type="match status" value="1"/>
</dbReference>
<protein>
    <recommendedName>
        <fullName evidence="10">Probable nicotinate-nucleotide adenylyltransferase</fullName>
        <ecNumber evidence="10">2.7.7.18</ecNumber>
    </recommendedName>
    <alternativeName>
        <fullName evidence="10">Deamido-NAD(+) diphosphorylase</fullName>
    </alternativeName>
    <alternativeName>
        <fullName evidence="10">Deamido-NAD(+) pyrophosphorylase</fullName>
    </alternativeName>
    <alternativeName>
        <fullName evidence="10">Nicotinate mononucleotide adenylyltransferase</fullName>
        <shortName evidence="10">NaMN adenylyltransferase</shortName>
    </alternativeName>
</protein>
<dbReference type="AlphaFoldDB" id="A0A1H7VSG0"/>
<comment type="pathway">
    <text evidence="2 10">Cofactor biosynthesis; NAD(+) biosynthesis; deamido-NAD(+) from nicotinate D-ribonucleotide: step 1/1.</text>
</comment>
<dbReference type="CDD" id="cd02165">
    <property type="entry name" value="NMNAT"/>
    <property type="match status" value="1"/>
</dbReference>
<dbReference type="EMBL" id="FOBL01000027">
    <property type="protein sequence ID" value="SEM12203.1"/>
    <property type="molecule type" value="Genomic_DNA"/>
</dbReference>
<keyword evidence="6 10" id="KW-0547">Nucleotide-binding</keyword>
<dbReference type="NCBIfam" id="TIGR00125">
    <property type="entry name" value="cyt_tran_rel"/>
    <property type="match status" value="1"/>
</dbReference>
<sequence length="220" mass="24780">MVNKVANVIEPEVLSELIGALPKRKIGILGGTFNPPHLGHLIIADQVKDQLGLEEILFMPSAEPPHKKEKKTIDASHRSVMLTESVKDNGSFSVEKAELKRGGKSYTYDTIVELKEKNPDVEYYFIIGADMVQDLKNWYKIDELVNMVQFVAVNRPYYSLETPYPVIGVDVPNIDISSTLIRQKVKDGCSIRYLVPPEVENYIESKGLYKNEENSDGIPE</sequence>
<evidence type="ECO:0000256" key="7">
    <source>
        <dbReference type="ARBA" id="ARBA00022840"/>
    </source>
</evidence>
<dbReference type="UniPathway" id="UPA00253">
    <property type="reaction ID" value="UER00332"/>
</dbReference>
<dbReference type="GO" id="GO:0009435">
    <property type="term" value="P:NAD+ biosynthetic process"/>
    <property type="evidence" value="ECO:0007669"/>
    <property type="project" value="UniProtKB-UniRule"/>
</dbReference>
<dbReference type="InterPro" id="IPR014729">
    <property type="entry name" value="Rossmann-like_a/b/a_fold"/>
</dbReference>
<evidence type="ECO:0000256" key="8">
    <source>
        <dbReference type="ARBA" id="ARBA00023027"/>
    </source>
</evidence>
<evidence type="ECO:0000256" key="4">
    <source>
        <dbReference type="ARBA" id="ARBA00022679"/>
    </source>
</evidence>
<dbReference type="InterPro" id="IPR005248">
    <property type="entry name" value="NadD/NMNAT"/>
</dbReference>
<reference evidence="13 14" key="1">
    <citation type="submission" date="2016-10" db="EMBL/GenBank/DDBJ databases">
        <authorList>
            <person name="de Groot N.N."/>
        </authorList>
    </citation>
    <scope>NUCLEOTIDE SEQUENCE [LARGE SCALE GENOMIC DNA]</scope>
    <source>
        <strain evidence="13 14">DSM 19182</strain>
    </source>
</reference>
<evidence type="ECO:0000313" key="12">
    <source>
        <dbReference type="EMBL" id="GEK89900.1"/>
    </source>
</evidence>
<keyword evidence="8 10" id="KW-0520">NAD</keyword>
<dbReference type="GO" id="GO:0004515">
    <property type="term" value="F:nicotinate-nucleotide adenylyltransferase activity"/>
    <property type="evidence" value="ECO:0007669"/>
    <property type="project" value="UniProtKB-UniRule"/>
</dbReference>
<name>A0A1H7VSG0_9LACT</name>
<evidence type="ECO:0000313" key="15">
    <source>
        <dbReference type="Proteomes" id="UP000321425"/>
    </source>
</evidence>
<dbReference type="Gene3D" id="3.40.50.620">
    <property type="entry name" value="HUPs"/>
    <property type="match status" value="1"/>
</dbReference>
<reference evidence="12 15" key="2">
    <citation type="submission" date="2019-07" db="EMBL/GenBank/DDBJ databases">
        <title>Whole genome shotgun sequence of Alkalibacterium putridalgicola NBRC 103243.</title>
        <authorList>
            <person name="Hosoyama A."/>
            <person name="Uohara A."/>
            <person name="Ohji S."/>
            <person name="Ichikawa N."/>
        </authorList>
    </citation>
    <scope>NUCLEOTIDE SEQUENCE [LARGE SCALE GENOMIC DNA]</scope>
    <source>
        <strain evidence="12 15">NBRC 103243</strain>
    </source>
</reference>
<dbReference type="Pfam" id="PF01467">
    <property type="entry name" value="CTP_transf_like"/>
    <property type="match status" value="1"/>
</dbReference>
<dbReference type="OrthoDB" id="5295945at2"/>
<evidence type="ECO:0000256" key="3">
    <source>
        <dbReference type="ARBA" id="ARBA00022642"/>
    </source>
</evidence>
<evidence type="ECO:0000256" key="5">
    <source>
        <dbReference type="ARBA" id="ARBA00022695"/>
    </source>
</evidence>
<accession>A0A1H7VSG0</accession>
<dbReference type="PANTHER" id="PTHR39321:SF3">
    <property type="entry name" value="PHOSPHOPANTETHEINE ADENYLYLTRANSFERASE"/>
    <property type="match status" value="1"/>
</dbReference>
<evidence type="ECO:0000313" key="13">
    <source>
        <dbReference type="EMBL" id="SEM12203.1"/>
    </source>
</evidence>
<evidence type="ECO:0000256" key="9">
    <source>
        <dbReference type="ARBA" id="ARBA00048721"/>
    </source>
</evidence>
<dbReference type="PANTHER" id="PTHR39321">
    <property type="entry name" value="NICOTINATE-NUCLEOTIDE ADENYLYLTRANSFERASE-RELATED"/>
    <property type="match status" value="1"/>
</dbReference>
<dbReference type="NCBIfam" id="TIGR00482">
    <property type="entry name" value="nicotinate (nicotinamide) nucleotide adenylyltransferase"/>
    <property type="match status" value="1"/>
</dbReference>
<keyword evidence="7 10" id="KW-0067">ATP-binding</keyword>
<dbReference type="Proteomes" id="UP000321425">
    <property type="component" value="Unassembled WGS sequence"/>
</dbReference>
<dbReference type="GO" id="GO:0005524">
    <property type="term" value="F:ATP binding"/>
    <property type="evidence" value="ECO:0007669"/>
    <property type="project" value="UniProtKB-KW"/>
</dbReference>
<dbReference type="InterPro" id="IPR004821">
    <property type="entry name" value="Cyt_trans-like"/>
</dbReference>
<dbReference type="EC" id="2.7.7.18" evidence="10"/>
<dbReference type="NCBIfam" id="NF000840">
    <property type="entry name" value="PRK00071.1-3"/>
    <property type="match status" value="1"/>
</dbReference>
<evidence type="ECO:0000256" key="2">
    <source>
        <dbReference type="ARBA" id="ARBA00005019"/>
    </source>
</evidence>
<evidence type="ECO:0000256" key="6">
    <source>
        <dbReference type="ARBA" id="ARBA00022741"/>
    </source>
</evidence>
<keyword evidence="5 10" id="KW-0548">Nucleotidyltransferase</keyword>
<dbReference type="Proteomes" id="UP000198548">
    <property type="component" value="Unassembled WGS sequence"/>
</dbReference>
<evidence type="ECO:0000256" key="10">
    <source>
        <dbReference type="HAMAP-Rule" id="MF_00244"/>
    </source>
</evidence>
<evidence type="ECO:0000313" key="14">
    <source>
        <dbReference type="Proteomes" id="UP000198548"/>
    </source>
</evidence>
<dbReference type="SUPFAM" id="SSF52374">
    <property type="entry name" value="Nucleotidylyl transferase"/>
    <property type="match status" value="1"/>
</dbReference>
<comment type="catalytic activity">
    <reaction evidence="9 10">
        <text>nicotinate beta-D-ribonucleotide + ATP + H(+) = deamido-NAD(+) + diphosphate</text>
        <dbReference type="Rhea" id="RHEA:22860"/>
        <dbReference type="ChEBI" id="CHEBI:15378"/>
        <dbReference type="ChEBI" id="CHEBI:30616"/>
        <dbReference type="ChEBI" id="CHEBI:33019"/>
        <dbReference type="ChEBI" id="CHEBI:57502"/>
        <dbReference type="ChEBI" id="CHEBI:58437"/>
        <dbReference type="EC" id="2.7.7.18"/>
    </reaction>
</comment>